<organism evidence="1 2">
    <name type="scientific">Citrobacter amalonaticus</name>
    <dbReference type="NCBI Taxonomy" id="35703"/>
    <lineage>
        <taxon>Bacteria</taxon>
        <taxon>Pseudomonadati</taxon>
        <taxon>Pseudomonadota</taxon>
        <taxon>Gammaproteobacteria</taxon>
        <taxon>Enterobacterales</taxon>
        <taxon>Enterobacteriaceae</taxon>
        <taxon>Citrobacter</taxon>
    </lineage>
</organism>
<reference evidence="1 2" key="1">
    <citation type="submission" date="2016-04" db="EMBL/GenBank/DDBJ databases">
        <authorList>
            <person name="Regsiter A."/>
            <person name="William W."/>
        </authorList>
    </citation>
    <scope>NUCLEOTIDE SEQUENCE [LARGE SCALE GENOMIC DNA]</scope>
    <source>
        <strain evidence="1 2">92</strain>
    </source>
</reference>
<gene>
    <name evidence="1" type="ORF">CITRO92_2335</name>
</gene>
<evidence type="ECO:0000313" key="1">
    <source>
        <dbReference type="EMBL" id="SAZ49552.1"/>
    </source>
</evidence>
<proteinExistence type="predicted"/>
<evidence type="ECO:0000313" key="2">
    <source>
        <dbReference type="Proteomes" id="UP000245995"/>
    </source>
</evidence>
<accession>A0AAX2BIM8</accession>
<name>A0AAX2BIM8_CITAM</name>
<dbReference type="EMBL" id="LT556085">
    <property type="protein sequence ID" value="SAZ49552.1"/>
    <property type="molecule type" value="Genomic_DNA"/>
</dbReference>
<sequence>MRDALENTTFCARCEYKARKKRARFRETLVFGGSDLYNLAQPISPSNTF</sequence>
<dbReference type="AlphaFoldDB" id="A0AAX2BIM8"/>
<protein>
    <submittedName>
        <fullName evidence="1">Uncharacterized protein</fullName>
    </submittedName>
</protein>
<dbReference type="Proteomes" id="UP000245995">
    <property type="component" value="Chromosome CITRO92"/>
</dbReference>